<protein>
    <submittedName>
        <fullName evidence="2">Uncharacterized protein</fullName>
    </submittedName>
</protein>
<dbReference type="RefSeq" id="WP_200757559.1">
    <property type="nucleotide sequence ID" value="NZ_AP023366.1"/>
</dbReference>
<dbReference type="Proteomes" id="UP000593802">
    <property type="component" value="Chromosome"/>
</dbReference>
<gene>
    <name evidence="2" type="ORF">skT53_24960</name>
</gene>
<feature type="region of interest" description="Disordered" evidence="1">
    <location>
        <begin position="1"/>
        <end position="61"/>
    </location>
</feature>
<proteinExistence type="predicted"/>
<dbReference type="AlphaFoldDB" id="A0A7I8DI40"/>
<sequence>MSDRGTNNAPNTRNPDRPPSKPGRLDQFADDLNETPNPQLKGDVTSHDEAGDLRRDRFGGP</sequence>
<accession>A0A7I8DI40</accession>
<dbReference type="KEGG" id="eff:skT53_24960"/>
<reference evidence="2 3" key="1">
    <citation type="submission" date="2020-08" db="EMBL/GenBank/DDBJ databases">
        <title>Complete Genome Sequence of Effusibacillus dendaii Strain skT53, Isolated from Farmland soil.</title>
        <authorList>
            <person name="Konishi T."/>
            <person name="Kawasaki H."/>
        </authorList>
    </citation>
    <scope>NUCLEOTIDE SEQUENCE [LARGE SCALE GENOMIC DNA]</scope>
    <source>
        <strain evidence="3">skT53</strain>
    </source>
</reference>
<feature type="compositionally biased region" description="Basic and acidic residues" evidence="1">
    <location>
        <begin position="44"/>
        <end position="61"/>
    </location>
</feature>
<dbReference type="EMBL" id="AP023366">
    <property type="protein sequence ID" value="BCJ87511.1"/>
    <property type="molecule type" value="Genomic_DNA"/>
</dbReference>
<keyword evidence="3" id="KW-1185">Reference proteome</keyword>
<evidence type="ECO:0000313" key="2">
    <source>
        <dbReference type="EMBL" id="BCJ87511.1"/>
    </source>
</evidence>
<evidence type="ECO:0000313" key="3">
    <source>
        <dbReference type="Proteomes" id="UP000593802"/>
    </source>
</evidence>
<name>A0A7I8DI40_9BACL</name>
<organism evidence="2 3">
    <name type="scientific">Effusibacillus dendaii</name>
    <dbReference type="NCBI Taxonomy" id="2743772"/>
    <lineage>
        <taxon>Bacteria</taxon>
        <taxon>Bacillati</taxon>
        <taxon>Bacillota</taxon>
        <taxon>Bacilli</taxon>
        <taxon>Bacillales</taxon>
        <taxon>Alicyclobacillaceae</taxon>
        <taxon>Effusibacillus</taxon>
    </lineage>
</organism>
<evidence type="ECO:0000256" key="1">
    <source>
        <dbReference type="SAM" id="MobiDB-lite"/>
    </source>
</evidence>
<feature type="compositionally biased region" description="Polar residues" evidence="1">
    <location>
        <begin position="1"/>
        <end position="13"/>
    </location>
</feature>